<name>A0ABZ2JKC4_9PSED</name>
<gene>
    <name evidence="1" type="ORF">V9385_26515</name>
</gene>
<dbReference type="InterPro" id="IPR009003">
    <property type="entry name" value="Peptidase_S1_PA"/>
</dbReference>
<reference evidence="1 2" key="1">
    <citation type="submission" date="2024-03" db="EMBL/GenBank/DDBJ databases">
        <title>Pseudomonas juntendi.</title>
        <authorList>
            <person name="Liu Y."/>
        </authorList>
    </citation>
    <scope>NUCLEOTIDE SEQUENCE [LARGE SCALE GENOMIC DNA]</scope>
    <source>
        <strain evidence="1 2">L4046hy</strain>
        <plasmid evidence="1 2">pL4046hy</plasmid>
    </source>
</reference>
<evidence type="ECO:0000313" key="1">
    <source>
        <dbReference type="EMBL" id="WWY23753.1"/>
    </source>
</evidence>
<proteinExistence type="predicted"/>
<organism evidence="1 2">
    <name type="scientific">Pseudomonas juntendi</name>
    <dbReference type="NCBI Taxonomy" id="2666183"/>
    <lineage>
        <taxon>Bacteria</taxon>
        <taxon>Pseudomonadati</taxon>
        <taxon>Pseudomonadota</taxon>
        <taxon>Gammaproteobacteria</taxon>
        <taxon>Pseudomonadales</taxon>
        <taxon>Pseudomonadaceae</taxon>
        <taxon>Pseudomonas</taxon>
    </lineage>
</organism>
<evidence type="ECO:0008006" key="3">
    <source>
        <dbReference type="Google" id="ProtNLM"/>
    </source>
</evidence>
<dbReference type="RefSeq" id="WP_134630316.1">
    <property type="nucleotide sequence ID" value="NZ_CP146692.1"/>
</dbReference>
<dbReference type="EMBL" id="CP146692">
    <property type="protein sequence ID" value="WWY23753.1"/>
    <property type="molecule type" value="Genomic_DNA"/>
</dbReference>
<keyword evidence="2" id="KW-1185">Reference proteome</keyword>
<dbReference type="SUPFAM" id="SSF50494">
    <property type="entry name" value="Trypsin-like serine proteases"/>
    <property type="match status" value="1"/>
</dbReference>
<sequence>MRIPKRKMEVFFNKTYESNIIQSARRLIFTHCSEAMEETGRYYADLVYNKGGTGILIKFEQKFFILTAQHVIDAHYEKPQNESPFFTHIFSKRGFSEIYDLGFPIRGWRVGELVEESSEYVEVDDIVLVELGDIYRYPDHFIDLDSRHAPQGIETRKLYEGMFLVASGYPINDNLIDYPYNDNFNCTTVLKKKIRLGICTKLGKSYCLKFPDGASHDALNGMSGGIVSNVMPKANQIEWVGMIQKGGGGLLHFYPSSWIIPAIKRFRESSYYAIDPAEALSDPHFQSEPEVIEGRRDFYQDIKSLTLRLLKAPQFSEKTLEPR</sequence>
<accession>A0ABZ2JKC4</accession>
<protein>
    <recommendedName>
        <fullName evidence="3">Trypsin-like peptidase domain-containing protein</fullName>
    </recommendedName>
</protein>
<geneLocation type="plasmid" evidence="1 2">
    <name>pL4046hy</name>
</geneLocation>
<evidence type="ECO:0000313" key="2">
    <source>
        <dbReference type="Proteomes" id="UP001375228"/>
    </source>
</evidence>
<keyword evidence="1" id="KW-0614">Plasmid</keyword>
<dbReference type="Proteomes" id="UP001375228">
    <property type="component" value="Plasmid pL4046hy"/>
</dbReference>